<evidence type="ECO:0000256" key="2">
    <source>
        <dbReference type="ARBA" id="ARBA00023002"/>
    </source>
</evidence>
<evidence type="ECO:0000256" key="1">
    <source>
        <dbReference type="ARBA" id="ARBA00022857"/>
    </source>
</evidence>
<reference evidence="4" key="2">
    <citation type="submission" date="2021-10" db="EMBL/GenBank/DDBJ databases">
        <title>Phylogenomics reveals ancestral predisposition of the termite-cultivated fungus Termitomyces towards a domesticated lifestyle.</title>
        <authorList>
            <person name="Auxier B."/>
            <person name="Grum-Grzhimaylo A."/>
            <person name="Cardenas M.E."/>
            <person name="Lodge J.D."/>
            <person name="Laessoe T."/>
            <person name="Pedersen O."/>
            <person name="Smith M.E."/>
            <person name="Kuyper T.W."/>
            <person name="Franco-Molano E.A."/>
            <person name="Baroni T.J."/>
            <person name="Aanen D.K."/>
        </authorList>
    </citation>
    <scope>NUCLEOTIDE SEQUENCE</scope>
    <source>
        <strain evidence="4">AP01</strain>
        <tissue evidence="4">Mycelium</tissue>
    </source>
</reference>
<protein>
    <recommendedName>
        <fullName evidence="3">NmrA-like domain-containing protein</fullName>
    </recommendedName>
</protein>
<dbReference type="SUPFAM" id="SSF51735">
    <property type="entry name" value="NAD(P)-binding Rossmann-fold domains"/>
    <property type="match status" value="1"/>
</dbReference>
<dbReference type="Proteomes" id="UP000775547">
    <property type="component" value="Unassembled WGS sequence"/>
</dbReference>
<reference evidence="4" key="1">
    <citation type="submission" date="2020-07" db="EMBL/GenBank/DDBJ databases">
        <authorList>
            <person name="Nieuwenhuis M."/>
            <person name="Van De Peppel L.J.J."/>
        </authorList>
    </citation>
    <scope>NUCLEOTIDE SEQUENCE</scope>
    <source>
        <strain evidence="4">AP01</strain>
        <tissue evidence="4">Mycelium</tissue>
    </source>
</reference>
<dbReference type="PANTHER" id="PTHR47706">
    <property type="entry name" value="NMRA-LIKE FAMILY PROTEIN"/>
    <property type="match status" value="1"/>
</dbReference>
<feature type="domain" description="NmrA-like" evidence="3">
    <location>
        <begin position="8"/>
        <end position="221"/>
    </location>
</feature>
<dbReference type="InterPro" id="IPR036291">
    <property type="entry name" value="NAD(P)-bd_dom_sf"/>
</dbReference>
<keyword evidence="5" id="KW-1185">Reference proteome</keyword>
<keyword evidence="2" id="KW-0560">Oxidoreductase</keyword>
<dbReference type="PANTHER" id="PTHR47706:SF9">
    <property type="entry name" value="NMRA-LIKE DOMAIN-CONTAINING PROTEIN-RELATED"/>
    <property type="match status" value="1"/>
</dbReference>
<evidence type="ECO:0000313" key="5">
    <source>
        <dbReference type="Proteomes" id="UP000775547"/>
    </source>
</evidence>
<dbReference type="OrthoDB" id="5283654at2759"/>
<keyword evidence="1" id="KW-0521">NADP</keyword>
<comment type="caution">
    <text evidence="4">The sequence shown here is derived from an EMBL/GenBank/DDBJ whole genome shotgun (WGS) entry which is preliminary data.</text>
</comment>
<dbReference type="Pfam" id="PF05368">
    <property type="entry name" value="NmrA"/>
    <property type="match status" value="1"/>
</dbReference>
<evidence type="ECO:0000313" key="4">
    <source>
        <dbReference type="EMBL" id="KAG5646449.1"/>
    </source>
</evidence>
<name>A0A9P7G9N4_9AGAR</name>
<dbReference type="InterPro" id="IPR051609">
    <property type="entry name" value="NmrA/Isoflavone_reductase-like"/>
</dbReference>
<accession>A0A9P7G9N4</accession>
<dbReference type="InterPro" id="IPR008030">
    <property type="entry name" value="NmrA-like"/>
</dbReference>
<dbReference type="AlphaFoldDB" id="A0A9P7G9N4"/>
<sequence>MSKYSSFAVVGAGFVGLPIIKALVSQNASVVVLTRSTSTSKSDFGDEVTVAPVNYTDIASVIHALKENHVQVVICTFGNEGLSSQNTVAEASKAAGVKLFVPSEFGLPTEGAAESLFAVKDKSAKYIQSLGMPTARFYNGYFIQRLPDVVGYKTNKKINILDHVKGDKPISFTAIEDVAGYVAYVLTTLHPYQLDYTVYRIQGQAATLVDLASILETTVERVKEVPGPNSSVAAFFQTYFETGGGSTGWDAGTGRESKDKAGSSNYLWENHRWKSIKDIIST</sequence>
<organism evidence="4 5">
    <name type="scientific">Asterophora parasitica</name>
    <dbReference type="NCBI Taxonomy" id="117018"/>
    <lineage>
        <taxon>Eukaryota</taxon>
        <taxon>Fungi</taxon>
        <taxon>Dikarya</taxon>
        <taxon>Basidiomycota</taxon>
        <taxon>Agaricomycotina</taxon>
        <taxon>Agaricomycetes</taxon>
        <taxon>Agaricomycetidae</taxon>
        <taxon>Agaricales</taxon>
        <taxon>Tricholomatineae</taxon>
        <taxon>Lyophyllaceae</taxon>
        <taxon>Asterophora</taxon>
    </lineage>
</organism>
<dbReference type="GO" id="GO:0016491">
    <property type="term" value="F:oxidoreductase activity"/>
    <property type="evidence" value="ECO:0007669"/>
    <property type="project" value="UniProtKB-KW"/>
</dbReference>
<gene>
    <name evidence="4" type="ORF">DXG03_003499</name>
</gene>
<dbReference type="Gene3D" id="3.40.50.720">
    <property type="entry name" value="NAD(P)-binding Rossmann-like Domain"/>
    <property type="match status" value="1"/>
</dbReference>
<proteinExistence type="predicted"/>
<evidence type="ECO:0000259" key="3">
    <source>
        <dbReference type="Pfam" id="PF05368"/>
    </source>
</evidence>
<dbReference type="EMBL" id="JABCKV010000021">
    <property type="protein sequence ID" value="KAG5646449.1"/>
    <property type="molecule type" value="Genomic_DNA"/>
</dbReference>